<dbReference type="InterPro" id="IPR025920">
    <property type="entry name" value="Lipase_bact_N"/>
</dbReference>
<dbReference type="Pfam" id="PF12262">
    <property type="entry name" value="Lipase_bact_N"/>
    <property type="match status" value="1"/>
</dbReference>
<dbReference type="SUPFAM" id="SSF53474">
    <property type="entry name" value="alpha/beta-Hydrolases"/>
    <property type="match status" value="1"/>
</dbReference>
<gene>
    <name evidence="2" type="ORF">SAMN04488070_1009</name>
</gene>
<name>A0A1I6GNY6_9GAMM</name>
<sequence>MKKLLLVTAIGSALSLVGCGSGEDAPESVKAEYQVAATRAVFDPSNGQVPVPSNILLSGTVDGTLNIPVADPTDGGNPQVAINGLDGWGTHSTLTFSFSLPVDENGDQVTVDSASLEAAGSVRVFETIMGGSDVSEGCAAAPSPAVTCAVAAELVHGQDFIVRATGPSGVAVIPLKPFKAKTGYLAVLTDNIQDSLGRSVKPSQTYGLMKRPVSTEPVSSDPAAQSLQGLINSHEAALAAAGVDTETVIYASSFTTQSTADAFHMVKTMMAAQFSATAALGTPSPSLGVAPLGYNAAQALVQAGALPNEPTNPAYAVSSTAQVYGGQVTLPYFSPLPTTENPTAPLSGRWMAKCDSGVSVLGAIQAGAIDPMNTPSIDPTWLSGGASTFIPAWVQACLQASTPEAVAAMDFPGVDEERHVTKYNPVPAVQGNVTVNAVMTVPDLATVNAVRGAQGLDPITMPADGWPVAIFQHGITAYKETVLSMAGMMALNGVATVAIDHPLHGDRGFGAINATSGKGPATAYMNLGSLLTTRDNLRQSVSDLLGLRLSLNATNAPIDASRVYFAGHSLGAIAGTAFSAVANTPMTGALEAATPLFAVNGSSLMAPGGSIANFLLASNSFGPVIKSQLLYAQSADFAAAVNATAEAQGVAPTDPAFQGLLIQVYDQFWASLSAAEQAGINSVFEQFAFAAQTVVDSADPINYAATVVATETPIHLIEVVGDGAENLPDQVIPNAVQGKPLAGTEPLIAALGLEAVSEMLVTVDGTPVSGAVRFTEGSHGSIVDPSASPAATQEMQTQTAVWFSTDNTVIPVQNPDVVQP</sequence>
<proteinExistence type="predicted"/>
<dbReference type="PROSITE" id="PS51257">
    <property type="entry name" value="PROKAR_LIPOPROTEIN"/>
    <property type="match status" value="1"/>
</dbReference>
<evidence type="ECO:0000259" key="1">
    <source>
        <dbReference type="Pfam" id="PF12262"/>
    </source>
</evidence>
<dbReference type="NCBIfam" id="TIGR03502">
    <property type="entry name" value="lipase_Pla1_cef"/>
    <property type="match status" value="1"/>
</dbReference>
<protein>
    <submittedName>
        <fullName evidence="2">Extracellular lipase, Pla-1/cef family</fullName>
    </submittedName>
</protein>
<organism evidence="2 3">
    <name type="scientific">Pseudidiomarina maritima</name>
    <dbReference type="NCBI Taxonomy" id="519453"/>
    <lineage>
        <taxon>Bacteria</taxon>
        <taxon>Pseudomonadati</taxon>
        <taxon>Pseudomonadota</taxon>
        <taxon>Gammaproteobacteria</taxon>
        <taxon>Alteromonadales</taxon>
        <taxon>Idiomarinaceae</taxon>
        <taxon>Pseudidiomarina</taxon>
    </lineage>
</organism>
<keyword evidence="3" id="KW-1185">Reference proteome</keyword>
<evidence type="ECO:0000313" key="2">
    <source>
        <dbReference type="EMBL" id="SFR43829.1"/>
    </source>
</evidence>
<evidence type="ECO:0000313" key="3">
    <source>
        <dbReference type="Proteomes" id="UP000199424"/>
    </source>
</evidence>
<accession>A0A1I6GNY6</accession>
<reference evidence="3" key="1">
    <citation type="submission" date="2016-10" db="EMBL/GenBank/DDBJ databases">
        <authorList>
            <person name="Varghese N."/>
            <person name="Submissions S."/>
        </authorList>
    </citation>
    <scope>NUCLEOTIDE SEQUENCE [LARGE SCALE GENOMIC DNA]</scope>
    <source>
        <strain evidence="3">CGMCC 1.7285</strain>
    </source>
</reference>
<dbReference type="InterPro" id="IPR029058">
    <property type="entry name" value="AB_hydrolase_fold"/>
</dbReference>
<dbReference type="InterPro" id="IPR020009">
    <property type="entry name" value="VolA/Pla-1/cef"/>
</dbReference>
<dbReference type="AlphaFoldDB" id="A0A1I6GNY6"/>
<dbReference type="Proteomes" id="UP000199424">
    <property type="component" value="Unassembled WGS sequence"/>
</dbReference>
<dbReference type="Gene3D" id="3.40.50.1820">
    <property type="entry name" value="alpha/beta hydrolase"/>
    <property type="match status" value="1"/>
</dbReference>
<dbReference type="EMBL" id="FOYU01000001">
    <property type="protein sequence ID" value="SFR43829.1"/>
    <property type="molecule type" value="Genomic_DNA"/>
</dbReference>
<feature type="domain" description="Bacterial virulence factor lipase N-terminal" evidence="1">
    <location>
        <begin position="46"/>
        <end position="278"/>
    </location>
</feature>
<dbReference type="RefSeq" id="WP_092855924.1">
    <property type="nucleotide sequence ID" value="NZ_FOYU01000001.1"/>
</dbReference>